<dbReference type="Proteomes" id="UP000257706">
    <property type="component" value="Unassembled WGS sequence"/>
</dbReference>
<dbReference type="Pfam" id="PF08882">
    <property type="entry name" value="Acetone_carb_G"/>
    <property type="match status" value="1"/>
</dbReference>
<dbReference type="GeneID" id="97242138"/>
<dbReference type="Proteomes" id="UP000075787">
    <property type="component" value="Unassembled WGS sequence"/>
</dbReference>
<dbReference type="EMBL" id="DMAI01000254">
    <property type="protein sequence ID" value="HAE48885.1"/>
    <property type="molecule type" value="Genomic_DNA"/>
</dbReference>
<name>A0A162M2K1_9PROT</name>
<dbReference type="OrthoDB" id="8688459at2"/>
<accession>A0A162M2K1</accession>
<evidence type="ECO:0000313" key="1">
    <source>
        <dbReference type="EMBL" id="HAE48885.1"/>
    </source>
</evidence>
<dbReference type="EMBL" id="LPZR01000001">
    <property type="protein sequence ID" value="KYO57870.1"/>
    <property type="molecule type" value="Genomic_DNA"/>
</dbReference>
<reference evidence="1 4" key="2">
    <citation type="journal article" date="2018" name="Nat. Biotechnol.">
        <title>A standardized bacterial taxonomy based on genome phylogeny substantially revises the tree of life.</title>
        <authorList>
            <person name="Parks D.H."/>
            <person name="Chuvochina M."/>
            <person name="Waite D.W."/>
            <person name="Rinke C."/>
            <person name="Skarshewski A."/>
            <person name="Chaumeil P.A."/>
            <person name="Hugenholtz P."/>
        </authorList>
    </citation>
    <scope>NUCLEOTIDE SEQUENCE [LARGE SCALE GENOMIC DNA]</scope>
    <source>
        <strain evidence="1">UBA8739</strain>
    </source>
</reference>
<evidence type="ECO:0000313" key="2">
    <source>
        <dbReference type="EMBL" id="KYO57870.1"/>
    </source>
</evidence>
<dbReference type="InterPro" id="IPR016750">
    <property type="entry name" value="Aceto_COase_bsu/gsu"/>
</dbReference>
<sequence length="168" mass="19336">MSSYTPKQVADLVDGRLDPDVVHRMLSMPKDADRFVKYIEVLQSRAAWPDRILLPLGPHLFIVQDAAKHWKIKCSCGHVFCDHDRNWKLEALVCVRDTEEALNEVYPKLMAPDPAWQVYREYCCPDCGVLLDVEAPTPWYPVLHDFEPDIPTFYRDWLGLAVPERAGA</sequence>
<organism evidence="2 3">
    <name type="scientific">Tistrella mobilis</name>
    <dbReference type="NCBI Taxonomy" id="171437"/>
    <lineage>
        <taxon>Bacteria</taxon>
        <taxon>Pseudomonadati</taxon>
        <taxon>Pseudomonadota</taxon>
        <taxon>Alphaproteobacteria</taxon>
        <taxon>Geminicoccales</taxon>
        <taxon>Geminicoccaceae</taxon>
        <taxon>Tistrella</taxon>
    </lineage>
</organism>
<reference evidence="2 3" key="1">
    <citation type="submission" date="2015-12" db="EMBL/GenBank/DDBJ databases">
        <title>Genome sequence of Tistrella mobilis MCCC 1A02139.</title>
        <authorList>
            <person name="Lu L."/>
            <person name="Lai Q."/>
            <person name="Shao Z."/>
            <person name="Qian P."/>
        </authorList>
    </citation>
    <scope>NUCLEOTIDE SEQUENCE [LARGE SCALE GENOMIC DNA]</scope>
    <source>
        <strain evidence="2 3">MCCC 1A02139</strain>
    </source>
</reference>
<dbReference type="PIRSF" id="PIRSF019217">
    <property type="entry name" value="Acetone_carboxlyase_gsu"/>
    <property type="match status" value="1"/>
</dbReference>
<dbReference type="RefSeq" id="WP_062760906.1">
    <property type="nucleotide sequence ID" value="NZ_CP121027.1"/>
</dbReference>
<gene>
    <name evidence="2" type="ORF">AUP44_00045</name>
    <name evidence="1" type="ORF">DCK97_15825</name>
</gene>
<proteinExistence type="predicted"/>
<evidence type="ECO:0000313" key="3">
    <source>
        <dbReference type="Proteomes" id="UP000075787"/>
    </source>
</evidence>
<comment type="caution">
    <text evidence="2">The sequence shown here is derived from an EMBL/GenBank/DDBJ whole genome shotgun (WGS) entry which is preliminary data.</text>
</comment>
<dbReference type="AlphaFoldDB" id="A0A162M2K1"/>
<protein>
    <submittedName>
        <fullName evidence="2">Acetone carboxylase subunit gamma</fullName>
    </submittedName>
</protein>
<evidence type="ECO:0000313" key="4">
    <source>
        <dbReference type="Proteomes" id="UP000257706"/>
    </source>
</evidence>